<dbReference type="KEGG" id="dtx:ATSB10_26170"/>
<evidence type="ECO:0000313" key="2">
    <source>
        <dbReference type="EMBL" id="AND70071.1"/>
    </source>
</evidence>
<proteinExistence type="predicted"/>
<dbReference type="STRING" id="445710.ATSB10_26170"/>
<dbReference type="InterPro" id="IPR036291">
    <property type="entry name" value="NAD(P)-bd_dom_sf"/>
</dbReference>
<dbReference type="SUPFAM" id="SSF51735">
    <property type="entry name" value="NAD(P)-binding Rossmann-fold domains"/>
    <property type="match status" value="1"/>
</dbReference>
<gene>
    <name evidence="2" type="ORF">ATSB10_26170</name>
</gene>
<evidence type="ECO:0000313" key="3">
    <source>
        <dbReference type="Proteomes" id="UP000077255"/>
    </source>
</evidence>
<evidence type="ECO:0000259" key="1">
    <source>
        <dbReference type="Pfam" id="PF03435"/>
    </source>
</evidence>
<accession>A0A160N2E6</accession>
<protein>
    <recommendedName>
        <fullName evidence="1">Saccharopine dehydrogenase NADP binding domain-containing protein</fullName>
    </recommendedName>
</protein>
<organism evidence="2 3">
    <name type="scientific">Dyella thiooxydans</name>
    <dbReference type="NCBI Taxonomy" id="445710"/>
    <lineage>
        <taxon>Bacteria</taxon>
        <taxon>Pseudomonadati</taxon>
        <taxon>Pseudomonadota</taxon>
        <taxon>Gammaproteobacteria</taxon>
        <taxon>Lysobacterales</taxon>
        <taxon>Rhodanobacteraceae</taxon>
        <taxon>Dyella</taxon>
    </lineage>
</organism>
<dbReference type="Proteomes" id="UP000077255">
    <property type="component" value="Chromosome"/>
</dbReference>
<dbReference type="OrthoDB" id="528778at2"/>
<dbReference type="PANTHER" id="PTHR43796:SF2">
    <property type="entry name" value="CARBOXYNORSPERMIDINE SYNTHASE"/>
    <property type="match status" value="1"/>
</dbReference>
<dbReference type="Pfam" id="PF03435">
    <property type="entry name" value="Sacchrp_dh_NADP"/>
    <property type="match status" value="1"/>
</dbReference>
<dbReference type="AlphaFoldDB" id="A0A160N2E6"/>
<dbReference type="Gene3D" id="3.40.50.720">
    <property type="entry name" value="NAD(P)-binding Rossmann-like Domain"/>
    <property type="match status" value="1"/>
</dbReference>
<dbReference type="InterPro" id="IPR005097">
    <property type="entry name" value="Sacchrp_dh_NADP-bd"/>
</dbReference>
<sequence>MAFRVLLLGATGVFGTRLARRLASDGRFEPILAGRSPCALQVLADEIAAAAGRSVTVASLDVFADDFAARLAALQPQLVIHAAGPFQAQDYRVAEACLGCGSHYVDLADGRDFVAGIVRLDPAARAAGLLVTSGASSVPALSSAVVDALMPRFARLDGIESAISPGNRTPRGDATVASILGYCGRPIRVWRDARWQVMHGWMDTRRVRLARSRRFVGICEVPDLELFPHRYPGVRTVLFRAGLELPLLHGGTWLAAALVRLGLIRDLPRHAVRLRRWSEWFMRGGSDVGGMVVELTGEGASGGPLRVRWWLEAAAGEGPEVPVTPALVLAQRLADRSLHATGAMPCVGLLGLGELMAALASSAVTSGVEVLA</sequence>
<reference evidence="2 3" key="1">
    <citation type="submission" date="2016-02" db="EMBL/GenBank/DDBJ databases">
        <title>Complete genome sequencing and analysis of ATSB10, Dyella thiooxydans isolated from rhizosphere soil of sunflower (Helianthus annuus L.).</title>
        <authorList>
            <person name="Lee Y."/>
            <person name="Hwangbo K."/>
            <person name="Chung H."/>
            <person name="Yoo J."/>
            <person name="Kim K.Y."/>
            <person name="Sa T.M."/>
            <person name="Um Y."/>
            <person name="Madhaiyan M."/>
        </authorList>
    </citation>
    <scope>NUCLEOTIDE SEQUENCE [LARGE SCALE GENOMIC DNA]</scope>
    <source>
        <strain evidence="2 3">ATSB10</strain>
    </source>
</reference>
<dbReference type="PATRIC" id="fig|445710.3.peg.2609"/>
<dbReference type="RefSeq" id="WP_063673159.1">
    <property type="nucleotide sequence ID" value="NZ_CP014841.1"/>
</dbReference>
<dbReference type="EMBL" id="CP014841">
    <property type="protein sequence ID" value="AND70071.1"/>
    <property type="molecule type" value="Genomic_DNA"/>
</dbReference>
<feature type="domain" description="Saccharopine dehydrogenase NADP binding" evidence="1">
    <location>
        <begin position="5"/>
        <end position="108"/>
    </location>
</feature>
<name>A0A160N2E6_9GAMM</name>
<keyword evidence="3" id="KW-1185">Reference proteome</keyword>
<dbReference type="PANTHER" id="PTHR43796">
    <property type="entry name" value="CARBOXYNORSPERMIDINE SYNTHASE"/>
    <property type="match status" value="1"/>
</dbReference>